<accession>A0A5A9MYP7</accession>
<comment type="caution">
    <text evidence="1">The sequence shown here is derived from an EMBL/GenBank/DDBJ whole genome shotgun (WGS) entry which is preliminary data.</text>
</comment>
<evidence type="ECO:0000313" key="2">
    <source>
        <dbReference type="Proteomes" id="UP000324632"/>
    </source>
</evidence>
<name>A0A5A9MYP7_9TELE</name>
<keyword evidence="2" id="KW-1185">Reference proteome</keyword>
<proteinExistence type="predicted"/>
<dbReference type="AlphaFoldDB" id="A0A5A9MYP7"/>
<reference evidence="1 2" key="1">
    <citation type="journal article" date="2019" name="Mol. Ecol. Resour.">
        <title>Chromosome-level genome assembly of Triplophysa tibetana, a fish adapted to the harsh high-altitude environment of the Tibetan Plateau.</title>
        <authorList>
            <person name="Yang X."/>
            <person name="Liu H."/>
            <person name="Ma Z."/>
            <person name="Zou Y."/>
            <person name="Zou M."/>
            <person name="Mao Y."/>
            <person name="Li X."/>
            <person name="Wang H."/>
            <person name="Chen T."/>
            <person name="Wang W."/>
            <person name="Yang R."/>
        </authorList>
    </citation>
    <scope>NUCLEOTIDE SEQUENCE [LARGE SCALE GENOMIC DNA]</scope>
    <source>
        <strain evidence="1">TTIB1903HZAU</strain>
        <tissue evidence="1">Muscle</tissue>
    </source>
</reference>
<dbReference type="Proteomes" id="UP000324632">
    <property type="component" value="Chromosome 24"/>
</dbReference>
<organism evidence="1 2">
    <name type="scientific">Triplophysa tibetana</name>
    <dbReference type="NCBI Taxonomy" id="1572043"/>
    <lineage>
        <taxon>Eukaryota</taxon>
        <taxon>Metazoa</taxon>
        <taxon>Chordata</taxon>
        <taxon>Craniata</taxon>
        <taxon>Vertebrata</taxon>
        <taxon>Euteleostomi</taxon>
        <taxon>Actinopterygii</taxon>
        <taxon>Neopterygii</taxon>
        <taxon>Teleostei</taxon>
        <taxon>Ostariophysi</taxon>
        <taxon>Cypriniformes</taxon>
        <taxon>Nemacheilidae</taxon>
        <taxon>Triplophysa</taxon>
    </lineage>
</organism>
<protein>
    <submittedName>
        <fullName evidence="1">Uncharacterized protein</fullName>
    </submittedName>
</protein>
<dbReference type="EMBL" id="SOYY01000024">
    <property type="protein sequence ID" value="KAA0702844.1"/>
    <property type="molecule type" value="Genomic_DNA"/>
</dbReference>
<gene>
    <name evidence="1" type="ORF">E1301_Tti015683</name>
</gene>
<evidence type="ECO:0000313" key="1">
    <source>
        <dbReference type="EMBL" id="KAA0702844.1"/>
    </source>
</evidence>
<sequence length="100" mass="11601">MLSNPEREDIQQEAMCRTVSFITGGESEDETGTVLTVVAESEEWVNVPPSETADEVMQYISCNHYMKDYRISGSRLERKAQYRNHEQVDLCRRCRSEPPR</sequence>